<feature type="region of interest" description="Disordered" evidence="1">
    <location>
        <begin position="823"/>
        <end position="907"/>
    </location>
</feature>
<feature type="compositionally biased region" description="Polar residues" evidence="1">
    <location>
        <begin position="951"/>
        <end position="968"/>
    </location>
</feature>
<feature type="region of interest" description="Disordered" evidence="1">
    <location>
        <begin position="453"/>
        <end position="503"/>
    </location>
</feature>
<dbReference type="InterPro" id="IPR022198">
    <property type="entry name" value="DUF3723"/>
</dbReference>
<reference evidence="2 3" key="1">
    <citation type="submission" date="2016-10" db="EMBL/GenBank/DDBJ databases">
        <title>Genome sequence of the ascomycete fungus Penicillium subrubescens.</title>
        <authorList>
            <person name="De Vries R.P."/>
            <person name="Peng M."/>
            <person name="Dilokpimol A."/>
            <person name="Hilden K."/>
            <person name="Makela M.R."/>
            <person name="Grigoriev I."/>
            <person name="Riley R."/>
            <person name="Granchi Z."/>
        </authorList>
    </citation>
    <scope>NUCLEOTIDE SEQUENCE [LARGE SCALE GENOMIC DNA]</scope>
    <source>
        <strain evidence="2 3">CBS 132785</strain>
    </source>
</reference>
<name>A0A1Q5UA69_9EURO</name>
<feature type="region of interest" description="Disordered" evidence="1">
    <location>
        <begin position="600"/>
        <end position="745"/>
    </location>
</feature>
<dbReference type="AlphaFoldDB" id="A0A1Q5UA69"/>
<dbReference type="Proteomes" id="UP000186955">
    <property type="component" value="Unassembled WGS sequence"/>
</dbReference>
<feature type="compositionally biased region" description="Polar residues" evidence="1">
    <location>
        <begin position="696"/>
        <end position="715"/>
    </location>
</feature>
<evidence type="ECO:0000256" key="1">
    <source>
        <dbReference type="SAM" id="MobiDB-lite"/>
    </source>
</evidence>
<feature type="compositionally biased region" description="Basic and acidic residues" evidence="1">
    <location>
        <begin position="464"/>
        <end position="479"/>
    </location>
</feature>
<gene>
    <name evidence="2" type="ORF">PENSUB_5289</name>
</gene>
<comment type="caution">
    <text evidence="2">The sequence shown here is derived from an EMBL/GenBank/DDBJ whole genome shotgun (WGS) entry which is preliminary data.</text>
</comment>
<feature type="region of interest" description="Disordered" evidence="1">
    <location>
        <begin position="275"/>
        <end position="308"/>
    </location>
</feature>
<protein>
    <submittedName>
        <fullName evidence="2">Uncharacterized protein</fullName>
    </submittedName>
</protein>
<organism evidence="2 3">
    <name type="scientific">Penicillium subrubescens</name>
    <dbReference type="NCBI Taxonomy" id="1316194"/>
    <lineage>
        <taxon>Eukaryota</taxon>
        <taxon>Fungi</taxon>
        <taxon>Dikarya</taxon>
        <taxon>Ascomycota</taxon>
        <taxon>Pezizomycotina</taxon>
        <taxon>Eurotiomycetes</taxon>
        <taxon>Eurotiomycetidae</taxon>
        <taxon>Eurotiales</taxon>
        <taxon>Aspergillaceae</taxon>
        <taxon>Penicillium</taxon>
    </lineage>
</organism>
<evidence type="ECO:0000313" key="3">
    <source>
        <dbReference type="Proteomes" id="UP000186955"/>
    </source>
</evidence>
<evidence type="ECO:0000313" key="2">
    <source>
        <dbReference type="EMBL" id="OKP09365.1"/>
    </source>
</evidence>
<feature type="non-terminal residue" evidence="2">
    <location>
        <position position="1061"/>
    </location>
</feature>
<accession>A0A1Q5UA69</accession>
<dbReference type="STRING" id="1316194.A0A1Q5UA69"/>
<feature type="compositionally biased region" description="Polar residues" evidence="1">
    <location>
        <begin position="481"/>
        <end position="503"/>
    </location>
</feature>
<dbReference type="Pfam" id="PF12520">
    <property type="entry name" value="DUF3723"/>
    <property type="match status" value="1"/>
</dbReference>
<sequence>MPATSSKDQSEVDEAFSVPEMFGELSETHREALKDSILSSHHMIPSFKLFTVHMRVLERVSGCLKEMLGLNGQHGARRQGCSRPLETMLREMYTLDRNSDDEYHIQTMNGWRTIRAPFEDRRELSCRQLWLFAMRHAVGVGQMDPDLFARVATRLGFYSDYITVNAGACADSAEDEALNPPSSRWVDLATVSVEERLGQKGGRWLKKIEDAQRYLFFDIAETIGTKSDKASQERKRCTTLMELASIYRALFGQPLSPSPYAVMPHAESDTQLALHAAASEPSRSQDPPLDRSVNSPAPPIGQTEQYDDTVTDTLHLLPGVGEEEEHGSAEIVTTESPLVNRALGLSGLRLLDVLPAASMIGNWLSPSTLEPIRIPIPRGSPNQQMQMAIRDVADLNGNIGDTESIQSDNGLQLENLNTTSPSTFDGQIDGQPGNLLQLTMGAEEPCTEALGDTGRAAHTSTRGDPGEVHRSELQHDRPRTAQIQDGESQATVPNASVGLNSHDTIPHEEDRAWYGGIVNGDSLQSLQVDTEQYESGNALFEAESMSTEEGQSEHDPEMDMGIPTAGHERQGSEATNAPQVMVENERPVFSETQDKIPIIDVGIAPPDDPPVALGSQDQGNESSLNTQSSPSHGEPLREKEIEVTVDAGVQQRPPPPGLGRTAGLPAATSAPNWQAPDMMDVDEPPEDQASFKDRSASFSTTPSSNNASHTFSSTPGAAVRSRKRSTKRKNISRKRSSSGGSSYMPKRRCMEIVVGQRRLSRVLLERARTRLRKKRAFVLDFSSASGRPFVRSDKIVHGPRLLAATEELLASARELHTQTAAAVDGNAPGPHQAFDSHQAKAGGKIPAHQQQTYPSAVPISSSNITCGATGINEPSGKRPREQGSSASSDGDSPAEERNKLDAENPALVDTPNKRLCYGLSDPQGITVIDAAGPHQASDSHQAKTGGKIPAHQQQSYPSAVPISSNITCGATGISEPSGKRPREQGSSASSDGDSPAEERNKLVAENPALVDTPNKRLCYGLSDPQGIAVIDAARRPLVEDITINHLSNNASSRRRRSEDGS</sequence>
<dbReference type="EMBL" id="MNBE01000529">
    <property type="protein sequence ID" value="OKP09365.1"/>
    <property type="molecule type" value="Genomic_DNA"/>
</dbReference>
<proteinExistence type="predicted"/>
<feature type="compositionally biased region" description="Polar residues" evidence="1">
    <location>
        <begin position="848"/>
        <end position="866"/>
    </location>
</feature>
<feature type="compositionally biased region" description="Polar residues" evidence="1">
    <location>
        <begin position="615"/>
        <end position="631"/>
    </location>
</feature>
<keyword evidence="3" id="KW-1185">Reference proteome</keyword>
<feature type="region of interest" description="Disordered" evidence="1">
    <location>
        <begin position="932"/>
        <end position="1009"/>
    </location>
</feature>
<feature type="compositionally biased region" description="Basic residues" evidence="1">
    <location>
        <begin position="720"/>
        <end position="736"/>
    </location>
</feature>